<feature type="domain" description="Polymerase nucleotidyl transferase" evidence="1">
    <location>
        <begin position="20"/>
        <end position="58"/>
    </location>
</feature>
<dbReference type="SUPFAM" id="SSF81301">
    <property type="entry name" value="Nucleotidyltransferase"/>
    <property type="match status" value="1"/>
</dbReference>
<dbReference type="InterPro" id="IPR002934">
    <property type="entry name" value="Polymerase_NTP_transf_dom"/>
</dbReference>
<proteinExistence type="predicted"/>
<evidence type="ECO:0000313" key="3">
    <source>
        <dbReference type="Proteomes" id="UP000268857"/>
    </source>
</evidence>
<keyword evidence="3" id="KW-1185">Reference proteome</keyword>
<evidence type="ECO:0000259" key="1">
    <source>
        <dbReference type="Pfam" id="PF01909"/>
    </source>
</evidence>
<dbReference type="GO" id="GO:0016779">
    <property type="term" value="F:nucleotidyltransferase activity"/>
    <property type="evidence" value="ECO:0007669"/>
    <property type="project" value="InterPro"/>
</dbReference>
<dbReference type="EMBL" id="RSCJ01000014">
    <property type="protein sequence ID" value="RUR78718.1"/>
    <property type="molecule type" value="Genomic_DNA"/>
</dbReference>
<dbReference type="OrthoDB" id="581587at2"/>
<accession>A0A3S1AG02</accession>
<dbReference type="Proteomes" id="UP000268857">
    <property type="component" value="Unassembled WGS sequence"/>
</dbReference>
<dbReference type="AlphaFoldDB" id="A0A3S1AG02"/>
<reference evidence="2 3" key="1">
    <citation type="journal article" date="2019" name="Genome Biol. Evol.">
        <title>Day and night: Metabolic profiles and evolutionary relationships of six axenic non-marine cyanobacteria.</title>
        <authorList>
            <person name="Will S.E."/>
            <person name="Henke P."/>
            <person name="Boedeker C."/>
            <person name="Huang S."/>
            <person name="Brinkmann H."/>
            <person name="Rohde M."/>
            <person name="Jarek M."/>
            <person name="Friedl T."/>
            <person name="Seufert S."/>
            <person name="Schumacher M."/>
            <person name="Overmann J."/>
            <person name="Neumann-Schaal M."/>
            <person name="Petersen J."/>
        </authorList>
    </citation>
    <scope>NUCLEOTIDE SEQUENCE [LARGE SCALE GENOMIC DNA]</scope>
    <source>
        <strain evidence="2 3">PCC 6912</strain>
    </source>
</reference>
<comment type="caution">
    <text evidence="2">The sequence shown here is derived from an EMBL/GenBank/DDBJ whole genome shotgun (WGS) entry which is preliminary data.</text>
</comment>
<dbReference type="InterPro" id="IPR043519">
    <property type="entry name" value="NT_sf"/>
</dbReference>
<organism evidence="2 3">
    <name type="scientific">Chlorogloeopsis fritschii PCC 6912</name>
    <dbReference type="NCBI Taxonomy" id="211165"/>
    <lineage>
        <taxon>Bacteria</taxon>
        <taxon>Bacillati</taxon>
        <taxon>Cyanobacteriota</taxon>
        <taxon>Cyanophyceae</taxon>
        <taxon>Nostocales</taxon>
        <taxon>Chlorogloeopsidaceae</taxon>
        <taxon>Chlorogloeopsis</taxon>
    </lineage>
</organism>
<protein>
    <recommendedName>
        <fullName evidence="1">Polymerase nucleotidyl transferase domain-containing protein</fullName>
    </recommendedName>
</protein>
<dbReference type="RefSeq" id="WP_016873444.1">
    <property type="nucleotide sequence ID" value="NZ_AJLN01000044.1"/>
</dbReference>
<gene>
    <name evidence="2" type="ORF">PCC6912_34830</name>
</gene>
<dbReference type="Gene3D" id="3.30.460.10">
    <property type="entry name" value="Beta Polymerase, domain 2"/>
    <property type="match status" value="1"/>
</dbReference>
<sequence length="83" mass="9422">MEFSPDELNTARQSLLDKSVDYFLAKKGVEALFVQGSVASGNTDEFSDIDFRVVIQLLLNRDVKTDLHWINILFDLCRSKVKG</sequence>
<name>A0A3S1AG02_CHLFR</name>
<dbReference type="Pfam" id="PF01909">
    <property type="entry name" value="NTP_transf_2"/>
    <property type="match status" value="1"/>
</dbReference>
<evidence type="ECO:0000313" key="2">
    <source>
        <dbReference type="EMBL" id="RUR78718.1"/>
    </source>
</evidence>